<dbReference type="Gene3D" id="1.20.1560.10">
    <property type="entry name" value="ABC transporter type 1, transmembrane domain"/>
    <property type="match status" value="2"/>
</dbReference>
<feature type="transmembrane region" description="Helical" evidence="8">
    <location>
        <begin position="1086"/>
        <end position="1110"/>
    </location>
</feature>
<dbReference type="SUPFAM" id="SSF52540">
    <property type="entry name" value="P-loop containing nucleoside triphosphate hydrolases"/>
    <property type="match status" value="2"/>
</dbReference>
<dbReference type="InterPro" id="IPR003593">
    <property type="entry name" value="AAA+_ATPase"/>
</dbReference>
<keyword evidence="12" id="KW-1185">Reference proteome</keyword>
<feature type="domain" description="ABC transporter" evidence="9">
    <location>
        <begin position="1183"/>
        <end position="1417"/>
    </location>
</feature>
<dbReference type="PROSITE" id="PS50893">
    <property type="entry name" value="ABC_TRANSPORTER_2"/>
    <property type="match status" value="2"/>
</dbReference>
<comment type="caution">
    <text evidence="11">The sequence shown here is derived from an EMBL/GenBank/DDBJ whole genome shotgun (WGS) entry which is preliminary data.</text>
</comment>
<dbReference type="PROSITE" id="PS50929">
    <property type="entry name" value="ABC_TM1F"/>
    <property type="match status" value="1"/>
</dbReference>
<feature type="domain" description="ABC transporter" evidence="9">
    <location>
        <begin position="586"/>
        <end position="809"/>
    </location>
</feature>
<keyword evidence="5" id="KW-0067">ATP-binding</keyword>
<dbReference type="PANTHER" id="PTHR24223:SF399">
    <property type="entry name" value="ABC TRANSPORTER ATNG"/>
    <property type="match status" value="1"/>
</dbReference>
<evidence type="ECO:0000313" key="12">
    <source>
        <dbReference type="Proteomes" id="UP000076881"/>
    </source>
</evidence>
<dbReference type="GO" id="GO:0140359">
    <property type="term" value="F:ABC-type transporter activity"/>
    <property type="evidence" value="ECO:0007669"/>
    <property type="project" value="InterPro"/>
</dbReference>
<feature type="transmembrane region" description="Helical" evidence="8">
    <location>
        <begin position="99"/>
        <end position="120"/>
    </location>
</feature>
<dbReference type="STRING" id="1081108.A0A168GU58"/>
<keyword evidence="6 8" id="KW-1133">Transmembrane helix</keyword>
<evidence type="ECO:0000256" key="1">
    <source>
        <dbReference type="ARBA" id="ARBA00004370"/>
    </source>
</evidence>
<dbReference type="GO" id="GO:0005524">
    <property type="term" value="F:ATP binding"/>
    <property type="evidence" value="ECO:0007669"/>
    <property type="project" value="UniProtKB-KW"/>
</dbReference>
<dbReference type="GO" id="GO:0016020">
    <property type="term" value="C:membrane"/>
    <property type="evidence" value="ECO:0007669"/>
    <property type="project" value="UniProtKB-SubCell"/>
</dbReference>
<dbReference type="InterPro" id="IPR003439">
    <property type="entry name" value="ABC_transporter-like_ATP-bd"/>
</dbReference>
<evidence type="ECO:0000256" key="5">
    <source>
        <dbReference type="ARBA" id="ARBA00022840"/>
    </source>
</evidence>
<gene>
    <name evidence="11" type="ORF">LEL_06608</name>
</gene>
<dbReference type="Pfam" id="PF00005">
    <property type="entry name" value="ABC_tran"/>
    <property type="match status" value="2"/>
</dbReference>
<evidence type="ECO:0000259" key="9">
    <source>
        <dbReference type="PROSITE" id="PS50893"/>
    </source>
</evidence>
<evidence type="ECO:0000259" key="10">
    <source>
        <dbReference type="PROSITE" id="PS50929"/>
    </source>
</evidence>
<proteinExistence type="predicted"/>
<dbReference type="InterPro" id="IPR036640">
    <property type="entry name" value="ABC1_TM_sf"/>
</dbReference>
<dbReference type="OrthoDB" id="4869780at2759"/>
<dbReference type="Proteomes" id="UP000076881">
    <property type="component" value="Unassembled WGS sequence"/>
</dbReference>
<feature type="transmembrane region" description="Helical" evidence="8">
    <location>
        <begin position="132"/>
        <end position="151"/>
    </location>
</feature>
<dbReference type="GO" id="GO:0016887">
    <property type="term" value="F:ATP hydrolysis activity"/>
    <property type="evidence" value="ECO:0007669"/>
    <property type="project" value="InterPro"/>
</dbReference>
<feature type="transmembrane region" description="Helical" evidence="8">
    <location>
        <begin position="900"/>
        <end position="924"/>
    </location>
</feature>
<dbReference type="SUPFAM" id="SSF90123">
    <property type="entry name" value="ABC transporter transmembrane region"/>
    <property type="match status" value="2"/>
</dbReference>
<comment type="subcellular location">
    <subcellularLocation>
        <location evidence="1">Membrane</location>
    </subcellularLocation>
</comment>
<evidence type="ECO:0000256" key="8">
    <source>
        <dbReference type="SAM" id="Phobius"/>
    </source>
</evidence>
<organism evidence="11 12">
    <name type="scientific">Akanthomyces lecanii RCEF 1005</name>
    <dbReference type="NCBI Taxonomy" id="1081108"/>
    <lineage>
        <taxon>Eukaryota</taxon>
        <taxon>Fungi</taxon>
        <taxon>Dikarya</taxon>
        <taxon>Ascomycota</taxon>
        <taxon>Pezizomycotina</taxon>
        <taxon>Sordariomycetes</taxon>
        <taxon>Hypocreomycetidae</taxon>
        <taxon>Hypocreales</taxon>
        <taxon>Cordycipitaceae</taxon>
        <taxon>Akanthomyces</taxon>
        <taxon>Cordyceps confragosa</taxon>
    </lineage>
</organism>
<accession>A0A168GU58</accession>
<reference evidence="11 12" key="1">
    <citation type="journal article" date="2016" name="Genome Biol. Evol.">
        <title>Divergent and convergent evolution of fungal pathogenicity.</title>
        <authorList>
            <person name="Shang Y."/>
            <person name="Xiao G."/>
            <person name="Zheng P."/>
            <person name="Cen K."/>
            <person name="Zhan S."/>
            <person name="Wang C."/>
        </authorList>
    </citation>
    <scope>NUCLEOTIDE SEQUENCE [LARGE SCALE GENOMIC DNA]</scope>
    <source>
        <strain evidence="11 12">RCEF 1005</strain>
    </source>
</reference>
<evidence type="ECO:0000256" key="7">
    <source>
        <dbReference type="ARBA" id="ARBA00023136"/>
    </source>
</evidence>
<dbReference type="SMART" id="SM00382">
    <property type="entry name" value="AAA"/>
    <property type="match status" value="2"/>
</dbReference>
<feature type="transmembrane region" description="Helical" evidence="8">
    <location>
        <begin position="271"/>
        <end position="292"/>
    </location>
</feature>
<dbReference type="Gene3D" id="3.40.50.300">
    <property type="entry name" value="P-loop containing nucleotide triphosphate hydrolases"/>
    <property type="match status" value="2"/>
</dbReference>
<evidence type="ECO:0000256" key="2">
    <source>
        <dbReference type="ARBA" id="ARBA00022448"/>
    </source>
</evidence>
<dbReference type="PANTHER" id="PTHR24223">
    <property type="entry name" value="ATP-BINDING CASSETTE SUB-FAMILY C"/>
    <property type="match status" value="1"/>
</dbReference>
<feature type="transmembrane region" description="Helical" evidence="8">
    <location>
        <begin position="860"/>
        <end position="879"/>
    </location>
</feature>
<name>A0A168GU58_CORDF</name>
<feature type="transmembrane region" description="Helical" evidence="8">
    <location>
        <begin position="966"/>
        <end position="989"/>
    </location>
</feature>
<keyword evidence="2" id="KW-0813">Transport</keyword>
<dbReference type="InterPro" id="IPR027417">
    <property type="entry name" value="P-loop_NTPase"/>
</dbReference>
<evidence type="ECO:0000256" key="6">
    <source>
        <dbReference type="ARBA" id="ARBA00022989"/>
    </source>
</evidence>
<evidence type="ECO:0000313" key="11">
    <source>
        <dbReference type="EMBL" id="OAA76924.1"/>
    </source>
</evidence>
<feature type="transmembrane region" description="Helical" evidence="8">
    <location>
        <begin position="20"/>
        <end position="42"/>
    </location>
</feature>
<dbReference type="InterPro" id="IPR011527">
    <property type="entry name" value="ABC1_TM_dom"/>
</dbReference>
<dbReference type="InterPro" id="IPR050173">
    <property type="entry name" value="ABC_transporter_C-like"/>
</dbReference>
<keyword evidence="4" id="KW-0547">Nucleotide-binding</keyword>
<dbReference type="EMBL" id="AZHF01000004">
    <property type="protein sequence ID" value="OAA76924.1"/>
    <property type="molecule type" value="Genomic_DNA"/>
</dbReference>
<keyword evidence="3 8" id="KW-0812">Transmembrane</keyword>
<feature type="domain" description="ABC transmembrane type-1" evidence="10">
    <location>
        <begin position="274"/>
        <end position="420"/>
    </location>
</feature>
<feature type="transmembrane region" description="Helical" evidence="8">
    <location>
        <begin position="163"/>
        <end position="181"/>
    </location>
</feature>
<sequence>MDPSAGPTITAAVASFTNAAWQYAAQSTLADYFTIFAVYVFLDNRRHDSPTPDDTDLSTTKNSLSIIILFAELCRYFLPPKYVWNDHDAAPADDLIINVASEVIPSVLPIIAAFCNLILLGFEPLHNRVPSMLPTVALTTTFAFRIARYFAFESPLQSYYTDLSLVLLSLQFCLLAIQLFWKVFICTPSTTTGQEPQLPVWRKIVPNWLGTMLMLPHLEIDALEQLDALYAPPMAYGSRPLFRQLAPLYDSPRAETSPMEHFGFSVLRRQFFSIIPLRLIMIAFTYAVPYLVQDTVTLAGQRPNAHDICKTVALTALAYGGKAFSTAWYNHCRACFSTQLRTTVINAMSEKLLVMSQKTSQKFNLVNVFGKDLQNIDNVINAFHDLWSSLLELACGLYLVTSISPGSLYMAIFAPLAVSVCEPVVEVVSSFSEGWKQAAKERIAAVDLYLDQYKELKFTGYVSSFTPHLMKLRGREIEAANRDSISAVMQLGFYAACKTAAPVAIIGTALYRSTESNPWTVPEYFTIAAVTPLIAHSWKTLISASKIYSSGIKSLNLAQDFMQQPDLRPIDRGNPHQQSDSKQRSLQLLQTSFATPDSTSFRYRDLRFEVGKITMIIGPQGCGKSSLLKSLLGEVQLVSGSVIAPTGPISYCGESSFVQNLSIKESIIFQKAFDPVWYQLVLHACALDTEIARLPHAGETMAGEGGSKITDLRHLVSLARAVYANNPVMVLDETFDYFEPKTADTILARLFGKGGLLRNKCTVLFTSSTSRDFAHANTILAFNETRGIQEVSPSLSNLPPGLKYDPKAFDLGPIHESTRQPIQLREKVFPYKHNSPENIRSDIASEKASILSFLAHCDSLGMLGLGISIVVMLLAVVAAKWPVAYLHTKLESFHPSDDSFIWTWAILAAAPVILVPICALLYYMTSATNASFVWHVKLMKTLEWTTVTYTIRYGYGKLAKLHEQDLTLAATSLASAYLLGTFMTISLLAEMYFAAYSFGSIAWLLAPCGFVIASIIGMNYASNDVEVRIFDFDARLALFNNLVDIASGIEHIRAFGWQRQFLRRTFDLLSTSQRTHYYSLLMQHSLTLSIDLFVLFVALVVTGFPLCLGLSTQATMGISLVTVVGLSTFTRDVIDSWSRFTAALAPVHHIAKFIMDAPKPKKIAAANFDAADTSIRWPTSGGIKFENVTAHFDLTGQDEPPILDNINVTIPAGKTVGIIGGIASGKTAFLSAILGLVDYSGRITIDGTDVRELPDLFVQRRIVSVSPYLLEFPGTLRHNLDPMHGTRFQNRLGDDVIIDVLKKLTLWSEVVRRGGTLDSPMSVMGLSRGQREVLAVARAILRQKHLDAKIVVVDGALSTVDTTLDLMVNRVMAKEFRGCTLIKVTHHLATLDDASQVIKIHKGRIESVYQPGGGRRR</sequence>
<feature type="transmembrane region" description="Helical" evidence="8">
    <location>
        <begin position="1001"/>
        <end position="1021"/>
    </location>
</feature>
<protein>
    <submittedName>
        <fullName evidence="11">ABC transporter, transmembrane domain, type 1</fullName>
    </submittedName>
</protein>
<evidence type="ECO:0000256" key="3">
    <source>
        <dbReference type="ARBA" id="ARBA00022692"/>
    </source>
</evidence>
<keyword evidence="7 8" id="KW-0472">Membrane</keyword>
<evidence type="ECO:0000256" key="4">
    <source>
        <dbReference type="ARBA" id="ARBA00022741"/>
    </source>
</evidence>